<feature type="compositionally biased region" description="Polar residues" evidence="1">
    <location>
        <begin position="52"/>
        <end position="61"/>
    </location>
</feature>
<dbReference type="AlphaFoldDB" id="A0A401TLH6"/>
<accession>A0A401TLH6</accession>
<dbReference type="Proteomes" id="UP000287033">
    <property type="component" value="Unassembled WGS sequence"/>
</dbReference>
<protein>
    <submittedName>
        <fullName evidence="2">Uncharacterized protein</fullName>
    </submittedName>
</protein>
<dbReference type="STRING" id="137246.A0A401TLH6"/>
<comment type="caution">
    <text evidence="2">The sequence shown here is derived from an EMBL/GenBank/DDBJ whole genome shotgun (WGS) entry which is preliminary data.</text>
</comment>
<organism evidence="2 3">
    <name type="scientific">Chiloscyllium punctatum</name>
    <name type="common">Brownbanded bambooshark</name>
    <name type="synonym">Hemiscyllium punctatum</name>
    <dbReference type="NCBI Taxonomy" id="137246"/>
    <lineage>
        <taxon>Eukaryota</taxon>
        <taxon>Metazoa</taxon>
        <taxon>Chordata</taxon>
        <taxon>Craniata</taxon>
        <taxon>Vertebrata</taxon>
        <taxon>Chondrichthyes</taxon>
        <taxon>Elasmobranchii</taxon>
        <taxon>Galeomorphii</taxon>
        <taxon>Galeoidea</taxon>
        <taxon>Orectolobiformes</taxon>
        <taxon>Hemiscylliidae</taxon>
        <taxon>Chiloscyllium</taxon>
    </lineage>
</organism>
<gene>
    <name evidence="2" type="ORF">chiPu_0027647</name>
</gene>
<sequence length="109" mass="11320">KSSAKESTTKLPVSEQSLVSQVLADSSLPVTPVTPVTPTLPVTPTSPPISTDGNKAPTTSAPELVKSGQRSVFTGTLKFHMKTVLALVLASSFLGTCSAVHNGQFPCKR</sequence>
<feature type="non-terminal residue" evidence="2">
    <location>
        <position position="1"/>
    </location>
</feature>
<proteinExistence type="predicted"/>
<name>A0A401TLH6_CHIPU</name>
<feature type="region of interest" description="Disordered" evidence="1">
    <location>
        <begin position="29"/>
        <end position="63"/>
    </location>
</feature>
<keyword evidence="3" id="KW-1185">Reference proteome</keyword>
<evidence type="ECO:0000256" key="1">
    <source>
        <dbReference type="SAM" id="MobiDB-lite"/>
    </source>
</evidence>
<dbReference type="EMBL" id="BEZZ01109722">
    <property type="protein sequence ID" value="GCC43468.1"/>
    <property type="molecule type" value="Genomic_DNA"/>
</dbReference>
<reference evidence="2 3" key="1">
    <citation type="journal article" date="2018" name="Nat. Ecol. Evol.">
        <title>Shark genomes provide insights into elasmobranch evolution and the origin of vertebrates.</title>
        <authorList>
            <person name="Hara Y"/>
            <person name="Yamaguchi K"/>
            <person name="Onimaru K"/>
            <person name="Kadota M"/>
            <person name="Koyanagi M"/>
            <person name="Keeley SD"/>
            <person name="Tatsumi K"/>
            <person name="Tanaka K"/>
            <person name="Motone F"/>
            <person name="Kageyama Y"/>
            <person name="Nozu R"/>
            <person name="Adachi N"/>
            <person name="Nishimura O"/>
            <person name="Nakagawa R"/>
            <person name="Tanegashima C"/>
            <person name="Kiyatake I"/>
            <person name="Matsumoto R"/>
            <person name="Murakumo K"/>
            <person name="Nishida K"/>
            <person name="Terakita A"/>
            <person name="Kuratani S"/>
            <person name="Sato K"/>
            <person name="Hyodo S Kuraku.S."/>
        </authorList>
    </citation>
    <scope>NUCLEOTIDE SEQUENCE [LARGE SCALE GENOMIC DNA]</scope>
</reference>
<feature type="compositionally biased region" description="Low complexity" evidence="1">
    <location>
        <begin position="29"/>
        <end position="51"/>
    </location>
</feature>
<evidence type="ECO:0000313" key="2">
    <source>
        <dbReference type="EMBL" id="GCC43468.1"/>
    </source>
</evidence>
<evidence type="ECO:0000313" key="3">
    <source>
        <dbReference type="Proteomes" id="UP000287033"/>
    </source>
</evidence>